<dbReference type="RefSeq" id="WP_094932277.1">
    <property type="nucleotide sequence ID" value="NZ_CP022753.1"/>
</dbReference>
<dbReference type="AlphaFoldDB" id="A0A223S3B5"/>
<dbReference type="EMBL" id="CP022753">
    <property type="protein sequence ID" value="ASU82611.1"/>
    <property type="molecule type" value="Genomic_DNA"/>
</dbReference>
<dbReference type="Proteomes" id="UP000215005">
    <property type="component" value="Chromosome"/>
</dbReference>
<evidence type="ECO:0000313" key="2">
    <source>
        <dbReference type="EMBL" id="ASU82611.1"/>
    </source>
</evidence>
<feature type="transmembrane region" description="Helical" evidence="1">
    <location>
        <begin position="170"/>
        <end position="191"/>
    </location>
</feature>
<name>A0A223S3B5_9ACTN</name>
<keyword evidence="3" id="KW-1185">Reference proteome</keyword>
<proteinExistence type="predicted"/>
<evidence type="ECO:0000256" key="1">
    <source>
        <dbReference type="SAM" id="Phobius"/>
    </source>
</evidence>
<feature type="transmembrane region" description="Helical" evidence="1">
    <location>
        <begin position="20"/>
        <end position="47"/>
    </location>
</feature>
<protein>
    <recommendedName>
        <fullName evidence="4">DUF3159 domain-containing protein</fullName>
    </recommendedName>
</protein>
<organism evidence="2 3">
    <name type="scientific">Nocardiopsis gilva YIM 90087</name>
    <dbReference type="NCBI Taxonomy" id="1235441"/>
    <lineage>
        <taxon>Bacteria</taxon>
        <taxon>Bacillati</taxon>
        <taxon>Actinomycetota</taxon>
        <taxon>Actinomycetes</taxon>
        <taxon>Streptosporangiales</taxon>
        <taxon>Nocardiopsidaceae</taxon>
        <taxon>Nocardiopsis</taxon>
    </lineage>
</organism>
<gene>
    <name evidence="2" type="ORF">CDO52_07265</name>
</gene>
<sequence>MNPRALATGLMWDVGLPVAAFYAARLLGFDAFIALAAGAVAAVLRLLAVAVRQRRFDGFSLLMAAVFVGALALGLITADARMMLVRDSLVTATVAAGFLGSCAVGRPLVYTFARRMNAGDPRRLAEWDALWATDPGFRSTFVRLTLVWGSGLLAEAVVRLPLVFALPVDVMAGLSTALTAITIALLAVWTVRYVRRRKATTAAAAAPASGEPEQQRAAAGA</sequence>
<reference evidence="2 3" key="1">
    <citation type="submission" date="2017-08" db="EMBL/GenBank/DDBJ databases">
        <title>The complete genome sequence of Nocardiopsis gilva YIM 90087.</title>
        <authorList>
            <person name="Yin M."/>
            <person name="Tang S."/>
        </authorList>
    </citation>
    <scope>NUCLEOTIDE SEQUENCE [LARGE SCALE GENOMIC DNA]</scope>
    <source>
        <strain evidence="2 3">YIM 90087</strain>
    </source>
</reference>
<keyword evidence="1" id="KW-1133">Transmembrane helix</keyword>
<keyword evidence="1" id="KW-0472">Membrane</keyword>
<dbReference type="KEGG" id="ngv:CDO52_07265"/>
<evidence type="ECO:0008006" key="4">
    <source>
        <dbReference type="Google" id="ProtNLM"/>
    </source>
</evidence>
<dbReference type="NCBIfam" id="NF041646">
    <property type="entry name" value="VC0807_fam"/>
    <property type="match status" value="1"/>
</dbReference>
<feature type="transmembrane region" description="Helical" evidence="1">
    <location>
        <begin position="146"/>
        <end position="164"/>
    </location>
</feature>
<feature type="transmembrane region" description="Helical" evidence="1">
    <location>
        <begin position="59"/>
        <end position="78"/>
    </location>
</feature>
<accession>A0A223S3B5</accession>
<dbReference type="OrthoDB" id="3781030at2"/>
<evidence type="ECO:0000313" key="3">
    <source>
        <dbReference type="Proteomes" id="UP000215005"/>
    </source>
</evidence>
<keyword evidence="1" id="KW-0812">Transmembrane</keyword>
<feature type="transmembrane region" description="Helical" evidence="1">
    <location>
        <begin position="90"/>
        <end position="113"/>
    </location>
</feature>